<evidence type="ECO:0000256" key="8">
    <source>
        <dbReference type="SAM" id="Phobius"/>
    </source>
</evidence>
<dbReference type="SMART" id="SM00220">
    <property type="entry name" value="S_TKc"/>
    <property type="match status" value="1"/>
</dbReference>
<reference evidence="11" key="1">
    <citation type="submission" date="2016-04" db="EMBL/GenBank/DDBJ databases">
        <title>Cephalotus genome sequencing.</title>
        <authorList>
            <person name="Fukushima K."/>
            <person name="Hasebe M."/>
            <person name="Fang X."/>
        </authorList>
    </citation>
    <scope>NUCLEOTIDE SEQUENCE [LARGE SCALE GENOMIC DNA]</scope>
    <source>
        <strain evidence="11">cv. St1</strain>
    </source>
</reference>
<dbReference type="Proteomes" id="UP000187406">
    <property type="component" value="Unassembled WGS sequence"/>
</dbReference>
<dbReference type="FunFam" id="3.30.200.20:FF:000404">
    <property type="entry name" value="Putative LRR receptor-like serine/threonine-protein kinase"/>
    <property type="match status" value="1"/>
</dbReference>
<dbReference type="Pfam" id="PF00560">
    <property type="entry name" value="LRR_1"/>
    <property type="match status" value="1"/>
</dbReference>
<keyword evidence="3 8" id="KW-0812">Transmembrane</keyword>
<keyword evidence="10" id="KW-0418">Kinase</keyword>
<dbReference type="GO" id="GO:0005524">
    <property type="term" value="F:ATP binding"/>
    <property type="evidence" value="ECO:0007669"/>
    <property type="project" value="InterPro"/>
</dbReference>
<dbReference type="InterPro" id="IPR032675">
    <property type="entry name" value="LRR_dom_sf"/>
</dbReference>
<dbReference type="PANTHER" id="PTHR48007">
    <property type="entry name" value="LEUCINE-RICH REPEAT RECEPTOR-LIKE PROTEIN KINASE PXC1"/>
    <property type="match status" value="1"/>
</dbReference>
<gene>
    <name evidence="10" type="ORF">CFOL_v3_25834</name>
</gene>
<evidence type="ECO:0000259" key="9">
    <source>
        <dbReference type="PROSITE" id="PS50011"/>
    </source>
</evidence>
<feature type="non-terminal residue" evidence="10">
    <location>
        <position position="1"/>
    </location>
</feature>
<dbReference type="AlphaFoldDB" id="A0A1Q3CQH1"/>
<dbReference type="EMBL" id="BDDD01002623">
    <property type="protein sequence ID" value="GAV82382.1"/>
    <property type="molecule type" value="Genomic_DNA"/>
</dbReference>
<evidence type="ECO:0000256" key="3">
    <source>
        <dbReference type="ARBA" id="ARBA00022692"/>
    </source>
</evidence>
<evidence type="ECO:0000256" key="4">
    <source>
        <dbReference type="ARBA" id="ARBA00022737"/>
    </source>
</evidence>
<dbReference type="GO" id="GO:0004672">
    <property type="term" value="F:protein kinase activity"/>
    <property type="evidence" value="ECO:0007669"/>
    <property type="project" value="InterPro"/>
</dbReference>
<dbReference type="PANTHER" id="PTHR48007:SF76">
    <property type="entry name" value="OS03G0145102 PROTEIN"/>
    <property type="match status" value="1"/>
</dbReference>
<dbReference type="STRING" id="3775.A0A1Q3CQH1"/>
<accession>A0A1Q3CQH1</accession>
<dbReference type="GO" id="GO:0016020">
    <property type="term" value="C:membrane"/>
    <property type="evidence" value="ECO:0007669"/>
    <property type="project" value="UniProtKB-SubCell"/>
</dbReference>
<proteinExistence type="predicted"/>
<dbReference type="SUPFAM" id="SSF52058">
    <property type="entry name" value="L domain-like"/>
    <property type="match status" value="1"/>
</dbReference>
<keyword evidence="4" id="KW-0677">Repeat</keyword>
<protein>
    <submittedName>
        <fullName evidence="10">Pkinase domain-containing protein/LRR_1 domain-containing protein/LRR_8 domain-containing protein</fullName>
    </submittedName>
</protein>
<dbReference type="Pfam" id="PF13855">
    <property type="entry name" value="LRR_8"/>
    <property type="match status" value="1"/>
</dbReference>
<dbReference type="Gene3D" id="3.30.200.20">
    <property type="entry name" value="Phosphorylase Kinase, domain 1"/>
    <property type="match status" value="1"/>
</dbReference>
<dbReference type="InParanoid" id="A0A1Q3CQH1"/>
<keyword evidence="10" id="KW-0808">Transferase</keyword>
<dbReference type="OrthoDB" id="676979at2759"/>
<evidence type="ECO:0000256" key="7">
    <source>
        <dbReference type="SAM" id="MobiDB-lite"/>
    </source>
</evidence>
<keyword evidence="6 8" id="KW-0472">Membrane</keyword>
<dbReference type="InterPro" id="IPR000719">
    <property type="entry name" value="Prot_kinase_dom"/>
</dbReference>
<dbReference type="InterPro" id="IPR011009">
    <property type="entry name" value="Kinase-like_dom_sf"/>
</dbReference>
<evidence type="ECO:0000256" key="5">
    <source>
        <dbReference type="ARBA" id="ARBA00022989"/>
    </source>
</evidence>
<feature type="transmembrane region" description="Helical" evidence="8">
    <location>
        <begin position="194"/>
        <end position="217"/>
    </location>
</feature>
<dbReference type="Pfam" id="PF00069">
    <property type="entry name" value="Pkinase"/>
    <property type="match status" value="1"/>
</dbReference>
<sequence length="502" mass="55456">LVEKVFSGKIPATFGNLFKLTTLDLSKHNLFGDLPFELSGLPNLQLIALQENMILGDVPEGFSSLSGLRYVNLSSNSLSGHITATFGFLRSLVVLSLSKNHVSRFIPPELGNCSDLQVLELRSNALTGPIPADFPRLPHLSLIDLGNNLEGEIPVLLGSKFNNPSAFAYNQDLCGKRLDRKCVDAGERSRRNKMILLIVVAASGVILLTLCCCFYILSLLRWRKRLKKGAAGEKKRSPTRASLEASGGRGSTDNGGPKLVMFNNKITLAETIEATRQFDEENVLSRTRYGLVFKACYNDGMVLSVRRLPNGSLDKNMFRKEVEFLGKVKHRNLTVLRGYYAGPPDLRLLVYDYMPNGNLATLLQEASHQDVHVLNWPMRHLIALGIARGLSFLHTSNIVHGDVKPQNVLFDAHFESHLSDFGLDPLTIATSAEASTSTSVGTLGYVSPEAVLTGETTKESDVYSYGIVLLELLTGKRPVMFTQDEDIVKWVKKQLQKRTRLA</sequence>
<dbReference type="PROSITE" id="PS50011">
    <property type="entry name" value="PROTEIN_KINASE_DOM"/>
    <property type="match status" value="1"/>
</dbReference>
<dbReference type="Gene3D" id="3.80.10.10">
    <property type="entry name" value="Ribonuclease Inhibitor"/>
    <property type="match status" value="1"/>
</dbReference>
<comment type="subcellular location">
    <subcellularLocation>
        <location evidence="1">Membrane</location>
    </subcellularLocation>
</comment>
<name>A0A1Q3CQH1_CEPFO</name>
<feature type="region of interest" description="Disordered" evidence="7">
    <location>
        <begin position="231"/>
        <end position="255"/>
    </location>
</feature>
<dbReference type="InterPro" id="IPR008271">
    <property type="entry name" value="Ser/Thr_kinase_AS"/>
</dbReference>
<evidence type="ECO:0000256" key="1">
    <source>
        <dbReference type="ARBA" id="ARBA00004370"/>
    </source>
</evidence>
<keyword evidence="5 8" id="KW-1133">Transmembrane helix</keyword>
<keyword evidence="2" id="KW-0433">Leucine-rich repeat</keyword>
<dbReference type="Gene3D" id="1.10.510.10">
    <property type="entry name" value="Transferase(Phosphotransferase) domain 1"/>
    <property type="match status" value="1"/>
</dbReference>
<dbReference type="InterPro" id="IPR001611">
    <property type="entry name" value="Leu-rich_rpt"/>
</dbReference>
<feature type="domain" description="Protein kinase" evidence="9">
    <location>
        <begin position="278"/>
        <end position="502"/>
    </location>
</feature>
<keyword evidence="11" id="KW-1185">Reference proteome</keyword>
<evidence type="ECO:0000256" key="2">
    <source>
        <dbReference type="ARBA" id="ARBA00022614"/>
    </source>
</evidence>
<dbReference type="SUPFAM" id="SSF56112">
    <property type="entry name" value="Protein kinase-like (PK-like)"/>
    <property type="match status" value="1"/>
</dbReference>
<organism evidence="10 11">
    <name type="scientific">Cephalotus follicularis</name>
    <name type="common">Albany pitcher plant</name>
    <dbReference type="NCBI Taxonomy" id="3775"/>
    <lineage>
        <taxon>Eukaryota</taxon>
        <taxon>Viridiplantae</taxon>
        <taxon>Streptophyta</taxon>
        <taxon>Embryophyta</taxon>
        <taxon>Tracheophyta</taxon>
        <taxon>Spermatophyta</taxon>
        <taxon>Magnoliopsida</taxon>
        <taxon>eudicotyledons</taxon>
        <taxon>Gunneridae</taxon>
        <taxon>Pentapetalae</taxon>
        <taxon>rosids</taxon>
        <taxon>fabids</taxon>
        <taxon>Oxalidales</taxon>
        <taxon>Cephalotaceae</taxon>
        <taxon>Cephalotus</taxon>
    </lineage>
</organism>
<comment type="caution">
    <text evidence="10">The sequence shown here is derived from an EMBL/GenBank/DDBJ whole genome shotgun (WGS) entry which is preliminary data.</text>
</comment>
<evidence type="ECO:0000256" key="6">
    <source>
        <dbReference type="ARBA" id="ARBA00023136"/>
    </source>
</evidence>
<evidence type="ECO:0000313" key="10">
    <source>
        <dbReference type="EMBL" id="GAV82382.1"/>
    </source>
</evidence>
<dbReference type="InterPro" id="IPR046959">
    <property type="entry name" value="PRK1-6/SRF4-like"/>
</dbReference>
<evidence type="ECO:0000313" key="11">
    <source>
        <dbReference type="Proteomes" id="UP000187406"/>
    </source>
</evidence>
<dbReference type="PROSITE" id="PS00108">
    <property type="entry name" value="PROTEIN_KINASE_ST"/>
    <property type="match status" value="1"/>
</dbReference>
<dbReference type="FunFam" id="3.80.10.10:FF:000383">
    <property type="entry name" value="Leucine-rich repeat receptor protein kinase EMS1"/>
    <property type="match status" value="1"/>
</dbReference>